<keyword evidence="1" id="KW-1133">Transmembrane helix</keyword>
<feature type="domain" description="Immunity protein Imm5" evidence="2">
    <location>
        <begin position="11"/>
        <end position="133"/>
    </location>
</feature>
<evidence type="ECO:0000259" key="2">
    <source>
        <dbReference type="Pfam" id="PF14423"/>
    </source>
</evidence>
<accession>A0A1Z4LKI3</accession>
<evidence type="ECO:0000256" key="1">
    <source>
        <dbReference type="SAM" id="Phobius"/>
    </source>
</evidence>
<organism evidence="3 4">
    <name type="scientific">Calothrix parasitica NIES-267</name>
    <dbReference type="NCBI Taxonomy" id="1973488"/>
    <lineage>
        <taxon>Bacteria</taxon>
        <taxon>Bacillati</taxon>
        <taxon>Cyanobacteriota</taxon>
        <taxon>Cyanophyceae</taxon>
        <taxon>Nostocales</taxon>
        <taxon>Calotrichaceae</taxon>
        <taxon>Calothrix</taxon>
    </lineage>
</organism>
<evidence type="ECO:0000313" key="4">
    <source>
        <dbReference type="Proteomes" id="UP000218418"/>
    </source>
</evidence>
<protein>
    <recommendedName>
        <fullName evidence="2">Immunity protein Imm5 domain-containing protein</fullName>
    </recommendedName>
</protein>
<keyword evidence="1" id="KW-0812">Transmembrane</keyword>
<gene>
    <name evidence="3" type="ORF">NIES267_12190</name>
</gene>
<keyword evidence="1" id="KW-0472">Membrane</keyword>
<dbReference type="OrthoDB" id="509444at2"/>
<dbReference type="InterPro" id="IPR025675">
    <property type="entry name" value="Imm5"/>
</dbReference>
<dbReference type="Proteomes" id="UP000218418">
    <property type="component" value="Chromosome"/>
</dbReference>
<reference evidence="3 4" key="1">
    <citation type="submission" date="2017-06" db="EMBL/GenBank/DDBJ databases">
        <title>Genome sequencing of cyanobaciteial culture collection at National Institute for Environmental Studies (NIES).</title>
        <authorList>
            <person name="Hirose Y."/>
            <person name="Shimura Y."/>
            <person name="Fujisawa T."/>
            <person name="Nakamura Y."/>
            <person name="Kawachi M."/>
        </authorList>
    </citation>
    <scope>NUCLEOTIDE SEQUENCE [LARGE SCALE GENOMIC DNA]</scope>
    <source>
        <strain evidence="3 4">NIES-267</strain>
    </source>
</reference>
<dbReference type="AlphaFoldDB" id="A0A1Z4LKI3"/>
<name>A0A1Z4LKI3_9CYAN</name>
<sequence>MKQILEEFLLSIDERGELPASIRGTIYREIEKFSNCKTTSNGHYLRAKLELICARKVLVNWESCKLTDNSASDLLEIAENYLQNQGDVKELENRSSLLYAQAENIMIEGEENFVAAYAGFACVSAALCVLYDISFKG</sequence>
<dbReference type="Pfam" id="PF14423">
    <property type="entry name" value="Imm5"/>
    <property type="match status" value="1"/>
</dbReference>
<feature type="transmembrane region" description="Helical" evidence="1">
    <location>
        <begin position="114"/>
        <end position="133"/>
    </location>
</feature>
<evidence type="ECO:0000313" key="3">
    <source>
        <dbReference type="EMBL" id="BAY81742.1"/>
    </source>
</evidence>
<dbReference type="EMBL" id="AP018227">
    <property type="protein sequence ID" value="BAY81742.1"/>
    <property type="molecule type" value="Genomic_DNA"/>
</dbReference>
<proteinExistence type="predicted"/>
<keyword evidence="4" id="KW-1185">Reference proteome</keyword>